<dbReference type="Proteomes" id="UP000012589">
    <property type="component" value="Unassembled WGS sequence"/>
</dbReference>
<dbReference type="HOGENOM" id="CLU_212216_0_0_9"/>
<dbReference type="PATRIC" id="fig|1235802.3.peg.4989"/>
<keyword evidence="2" id="KW-1185">Reference proteome</keyword>
<dbReference type="eggNOG" id="ENOG503383A">
    <property type="taxonomic scope" value="Bacteria"/>
</dbReference>
<organism evidence="1 2">
    <name type="scientific">Eubacterium plexicaudatum ASF492</name>
    <dbReference type="NCBI Taxonomy" id="1235802"/>
    <lineage>
        <taxon>Bacteria</taxon>
        <taxon>Bacillati</taxon>
        <taxon>Bacillota</taxon>
        <taxon>Clostridia</taxon>
        <taxon>Eubacteriales</taxon>
        <taxon>Eubacteriaceae</taxon>
        <taxon>Eubacterium</taxon>
    </lineage>
</organism>
<gene>
    <name evidence="1" type="ORF">C823_04730</name>
</gene>
<dbReference type="STRING" id="1235802.C823_04730"/>
<evidence type="ECO:0000313" key="2">
    <source>
        <dbReference type="Proteomes" id="UP000012589"/>
    </source>
</evidence>
<reference evidence="1 2" key="1">
    <citation type="journal article" date="2014" name="Genome Announc.">
        <title>Draft genome sequences of the altered schaedler flora, a defined bacterial community from gnotobiotic mice.</title>
        <authorList>
            <person name="Wannemuehler M.J."/>
            <person name="Overstreet A.M."/>
            <person name="Ward D.V."/>
            <person name="Phillips G.J."/>
        </authorList>
    </citation>
    <scope>NUCLEOTIDE SEQUENCE [LARGE SCALE GENOMIC DNA]</scope>
    <source>
        <strain evidence="1 2">ASF492</strain>
    </source>
</reference>
<protein>
    <submittedName>
        <fullName evidence="1">Uncharacterized protein</fullName>
    </submittedName>
</protein>
<comment type="caution">
    <text evidence="1">The sequence shown here is derived from an EMBL/GenBank/DDBJ whole genome shotgun (WGS) entry which is preliminary data.</text>
</comment>
<proteinExistence type="predicted"/>
<dbReference type="EMBL" id="AQFT01000136">
    <property type="protein sequence ID" value="EMZ21157.1"/>
    <property type="molecule type" value="Genomic_DNA"/>
</dbReference>
<accession>N1ZVU5</accession>
<sequence length="56" mass="6415">MARPRGTDDARVIQVIETTALRGEGTEKDKCREVKQYWDFEGKLLAECDPCAKEKE</sequence>
<dbReference type="AlphaFoldDB" id="N1ZVU5"/>
<evidence type="ECO:0000313" key="1">
    <source>
        <dbReference type="EMBL" id="EMZ21157.1"/>
    </source>
</evidence>
<name>N1ZVU5_9FIRM</name>